<dbReference type="NCBIfam" id="TIGR00129">
    <property type="entry name" value="fdhD_narQ"/>
    <property type="match status" value="1"/>
</dbReference>
<dbReference type="NCBIfam" id="NF001943">
    <property type="entry name" value="PRK00724.1-2"/>
    <property type="match status" value="1"/>
</dbReference>
<reference evidence="4 5" key="1">
    <citation type="submission" date="2016-12" db="EMBL/GenBank/DDBJ databases">
        <title>Study of bacterial adaptation to deep sea.</title>
        <authorList>
            <person name="Song J."/>
            <person name="Yoshizawa S."/>
            <person name="Kogure K."/>
        </authorList>
    </citation>
    <scope>NUCLEOTIDE SEQUENCE [LARGE SCALE GENOMIC DNA]</scope>
    <source>
        <strain evidence="4 5">SAORIC-165</strain>
    </source>
</reference>
<keyword evidence="1 3" id="KW-0963">Cytoplasm</keyword>
<comment type="similarity">
    <text evidence="3">Belongs to the FdhD family.</text>
</comment>
<comment type="subcellular location">
    <subcellularLocation>
        <location evidence="3">Cytoplasm</location>
    </subcellularLocation>
</comment>
<evidence type="ECO:0000256" key="2">
    <source>
        <dbReference type="ARBA" id="ARBA00023150"/>
    </source>
</evidence>
<gene>
    <name evidence="3" type="primary">fdhD</name>
    <name evidence="4" type="ORF">BSZ32_17550</name>
</gene>
<dbReference type="Pfam" id="PF02634">
    <property type="entry name" value="FdhD-NarQ"/>
    <property type="match status" value="1"/>
</dbReference>
<comment type="function">
    <text evidence="3">Required for formate dehydrogenase (FDH) activity. Acts as a sulfur carrier protein that transfers sulfur from IscS to the molybdenum cofactor prior to its insertion into FDH.</text>
</comment>
<organism evidence="4 5">
    <name type="scientific">Rubritalea profundi</name>
    <dbReference type="NCBI Taxonomy" id="1658618"/>
    <lineage>
        <taxon>Bacteria</taxon>
        <taxon>Pseudomonadati</taxon>
        <taxon>Verrucomicrobiota</taxon>
        <taxon>Verrucomicrobiia</taxon>
        <taxon>Verrucomicrobiales</taxon>
        <taxon>Rubritaleaceae</taxon>
        <taxon>Rubritalea</taxon>
    </lineage>
</organism>
<comment type="caution">
    <text evidence="4">The sequence shown here is derived from an EMBL/GenBank/DDBJ whole genome shotgun (WGS) entry which is preliminary data.</text>
</comment>
<dbReference type="AlphaFoldDB" id="A0A2S7U6V3"/>
<evidence type="ECO:0000256" key="3">
    <source>
        <dbReference type="HAMAP-Rule" id="MF_00187"/>
    </source>
</evidence>
<accession>A0A2S7U6V3</accession>
<dbReference type="InterPro" id="IPR016193">
    <property type="entry name" value="Cytidine_deaminase-like"/>
</dbReference>
<dbReference type="GO" id="GO:0097163">
    <property type="term" value="F:sulfur carrier activity"/>
    <property type="evidence" value="ECO:0007669"/>
    <property type="project" value="UniProtKB-UniRule"/>
</dbReference>
<sequence>MSRVKPETRSQHYSIVQYRAGARATVEDSISAEEPLQITLDGHPIAVVMRTPCDDLDLVRGFLLSEGVLPNLDGVTRIDLEKNQNHALVFLKDEVTVDFARHQRNLYSASSCGICGKATIDSIRQNHPRVMGEFSVKSEVLLGLPDKLREAQRVFESTGGLHAAGLFDSEGTLLVLREDVGRHNAIDKVLGFAAVESLDLSSVILQVSGRVSFEVMQKAHALGVPMISAISAPTSLAVDFAQESGQTLIGFLRPPRFNCYAGVERIR</sequence>
<dbReference type="SUPFAM" id="SSF53927">
    <property type="entry name" value="Cytidine deaminase-like"/>
    <property type="match status" value="1"/>
</dbReference>
<proteinExistence type="inferred from homology"/>
<dbReference type="HAMAP" id="MF_00187">
    <property type="entry name" value="FdhD"/>
    <property type="match status" value="1"/>
</dbReference>
<evidence type="ECO:0000313" key="4">
    <source>
        <dbReference type="EMBL" id="PQJ30104.1"/>
    </source>
</evidence>
<keyword evidence="2 3" id="KW-0501">Molybdenum cofactor biosynthesis</keyword>
<protein>
    <recommendedName>
        <fullName evidence="3">Sulfur carrier protein FdhD</fullName>
    </recommendedName>
</protein>
<keyword evidence="5" id="KW-1185">Reference proteome</keyword>
<dbReference type="GO" id="GO:0016783">
    <property type="term" value="F:sulfurtransferase activity"/>
    <property type="evidence" value="ECO:0007669"/>
    <property type="project" value="InterPro"/>
</dbReference>
<evidence type="ECO:0000256" key="1">
    <source>
        <dbReference type="ARBA" id="ARBA00022490"/>
    </source>
</evidence>
<feature type="active site" description="Cysteine persulfide intermediate" evidence="3">
    <location>
        <position position="112"/>
    </location>
</feature>
<dbReference type="Gene3D" id="3.10.20.10">
    <property type="match status" value="1"/>
</dbReference>
<dbReference type="PANTHER" id="PTHR30592">
    <property type="entry name" value="FORMATE DEHYDROGENASE"/>
    <property type="match status" value="1"/>
</dbReference>
<dbReference type="GO" id="GO:0006777">
    <property type="term" value="P:Mo-molybdopterin cofactor biosynthetic process"/>
    <property type="evidence" value="ECO:0007669"/>
    <property type="project" value="UniProtKB-UniRule"/>
</dbReference>
<dbReference type="OrthoDB" id="9782042at2"/>
<dbReference type="EMBL" id="MQWA01000001">
    <property type="protein sequence ID" value="PQJ30104.1"/>
    <property type="molecule type" value="Genomic_DNA"/>
</dbReference>
<feature type="binding site" evidence="3">
    <location>
        <begin position="251"/>
        <end position="256"/>
    </location>
    <ligand>
        <name>Mo-bis(molybdopterin guanine dinucleotide)</name>
        <dbReference type="ChEBI" id="CHEBI:60539"/>
    </ligand>
</feature>
<dbReference type="PANTHER" id="PTHR30592:SF1">
    <property type="entry name" value="SULFUR CARRIER PROTEIN FDHD"/>
    <property type="match status" value="1"/>
</dbReference>
<evidence type="ECO:0000313" key="5">
    <source>
        <dbReference type="Proteomes" id="UP000239907"/>
    </source>
</evidence>
<dbReference type="Gene3D" id="3.40.140.10">
    <property type="entry name" value="Cytidine Deaminase, domain 2"/>
    <property type="match status" value="1"/>
</dbReference>
<name>A0A2S7U6V3_9BACT</name>
<dbReference type="Proteomes" id="UP000239907">
    <property type="component" value="Unassembled WGS sequence"/>
</dbReference>
<dbReference type="PIRSF" id="PIRSF015626">
    <property type="entry name" value="FdhD"/>
    <property type="match status" value="1"/>
</dbReference>
<dbReference type="GO" id="GO:0005737">
    <property type="term" value="C:cytoplasm"/>
    <property type="evidence" value="ECO:0007669"/>
    <property type="project" value="UniProtKB-SubCell"/>
</dbReference>
<dbReference type="InterPro" id="IPR003786">
    <property type="entry name" value="FdhD"/>
</dbReference>